<gene>
    <name evidence="1" type="ORF">UFOVP633_10</name>
</gene>
<evidence type="ECO:0000313" key="1">
    <source>
        <dbReference type="EMBL" id="CAB4154126.1"/>
    </source>
</evidence>
<sequence>MRILNISTNDYANMSHENANALRASGIQCDDVSLNCHPFNYHTQSKRVTAEQIKQMQSNYDVIQLFHTDAQLYQLVRNHKNVIVYHTGTRYRQEKERFDTIFKDRTIFTDQCEFLLHNPSFEYIAPHTNLKPVKKSIQKKLFLGHYPSNHIVKGTAAIKDMTSAFSDKFRIDIDTNLESHQINIHRLSKCDIYIELFRPTQNNQPYGCFGVTAFEATALGALVITNNINPSAYTDAYGEHPFLIANDEQTFINFMLSLSDCQDFEFIRESMHAGFFDKHSIVPTGKRIASLIEKNIS</sequence>
<accession>A0A6J5N5U0</accession>
<proteinExistence type="predicted"/>
<protein>
    <submittedName>
        <fullName evidence="1">Uncharacterized protein</fullName>
    </submittedName>
</protein>
<organism evidence="1">
    <name type="scientific">uncultured Caudovirales phage</name>
    <dbReference type="NCBI Taxonomy" id="2100421"/>
    <lineage>
        <taxon>Viruses</taxon>
        <taxon>Duplodnaviria</taxon>
        <taxon>Heunggongvirae</taxon>
        <taxon>Uroviricota</taxon>
        <taxon>Caudoviricetes</taxon>
        <taxon>Peduoviridae</taxon>
        <taxon>Maltschvirus</taxon>
        <taxon>Maltschvirus maltsch</taxon>
    </lineage>
</organism>
<name>A0A6J5N5U0_9CAUD</name>
<dbReference type="EMBL" id="LR796610">
    <property type="protein sequence ID" value="CAB4154126.1"/>
    <property type="molecule type" value="Genomic_DNA"/>
</dbReference>
<reference evidence="1" key="1">
    <citation type="submission" date="2020-04" db="EMBL/GenBank/DDBJ databases">
        <authorList>
            <person name="Chiriac C."/>
            <person name="Salcher M."/>
            <person name="Ghai R."/>
            <person name="Kavagutti S V."/>
        </authorList>
    </citation>
    <scope>NUCLEOTIDE SEQUENCE</scope>
</reference>